<dbReference type="InterPro" id="IPR036388">
    <property type="entry name" value="WH-like_DNA-bd_sf"/>
</dbReference>
<keyword evidence="3 9" id="KW-0808">Transferase</keyword>
<proteinExistence type="inferred from homology"/>
<dbReference type="InterPro" id="IPR004839">
    <property type="entry name" value="Aminotransferase_I/II_large"/>
</dbReference>
<keyword evidence="10" id="KW-1185">Reference proteome</keyword>
<dbReference type="PANTHER" id="PTHR46577:SF1">
    <property type="entry name" value="HTH-TYPE TRANSCRIPTIONAL REGULATORY PROTEIN GABR"/>
    <property type="match status" value="1"/>
</dbReference>
<evidence type="ECO:0000256" key="7">
    <source>
        <dbReference type="ARBA" id="ARBA00023163"/>
    </source>
</evidence>
<reference evidence="9 10" key="1">
    <citation type="submission" date="2024-09" db="EMBL/GenBank/DDBJ databases">
        <authorList>
            <person name="Sun Q."/>
            <person name="Mori K."/>
        </authorList>
    </citation>
    <scope>NUCLEOTIDE SEQUENCE [LARGE SCALE GENOMIC DNA]</scope>
    <source>
        <strain evidence="9 10">CGMCC 1.9126</strain>
    </source>
</reference>
<dbReference type="Proteomes" id="UP001589738">
    <property type="component" value="Unassembled WGS sequence"/>
</dbReference>
<sequence length="459" mass="52459">MKELVLQLNDKSPKYKQIYENIRSLIEDGVIPNDTKLPSIRQLAMILHVSRNTTLIAYEQLMAEGYIRSEEKKGYFVEAFEPIDLQHSISIENNLRASEASIKVNFRAGTVDQQAFPLKAWRRCSNDVLKEDMIYTYGEMQGDPLLRSQISSYLLQSRGIQTTPEQIIIGSSTQQLLMHLSLFLKKDFSSIAVENPGYDGARVVFQLHGYHLDPIEVGAKGLSLEQLEMTDSKLVYITPSHQFPTGVTMPVPERQQLLKWAETQDGFIIEDDYDSEFRYKQRPIPALLSLQAGARVIYLGTFSKAFIPSIRLSYMVLPSILIKPYVEQFSGLEQGTSSIHQRTMARFMEHGYWDSHIRKMRTTYKRKMHNLVTCLQEAFGEAIEIIGSQSGLYILIRIRGATKEDKLIQQALSHGVKVYPTSIYYVTNEQGTILKLGFSNLSIEQIQLGVQLLKQAWRF</sequence>
<dbReference type="Gene3D" id="3.40.640.10">
    <property type="entry name" value="Type I PLP-dependent aspartate aminotransferase-like (Major domain)"/>
    <property type="match status" value="1"/>
</dbReference>
<dbReference type="CDD" id="cd07377">
    <property type="entry name" value="WHTH_GntR"/>
    <property type="match status" value="1"/>
</dbReference>
<evidence type="ECO:0000256" key="4">
    <source>
        <dbReference type="ARBA" id="ARBA00022898"/>
    </source>
</evidence>
<dbReference type="SMART" id="SM00345">
    <property type="entry name" value="HTH_GNTR"/>
    <property type="match status" value="1"/>
</dbReference>
<dbReference type="RefSeq" id="WP_160546745.1">
    <property type="nucleotide sequence ID" value="NZ_JBHLUU010000096.1"/>
</dbReference>
<name>A0ABV6KSB9_9BACI</name>
<evidence type="ECO:0000256" key="2">
    <source>
        <dbReference type="ARBA" id="ARBA00005384"/>
    </source>
</evidence>
<dbReference type="GO" id="GO:0008483">
    <property type="term" value="F:transaminase activity"/>
    <property type="evidence" value="ECO:0007669"/>
    <property type="project" value="UniProtKB-KW"/>
</dbReference>
<evidence type="ECO:0000256" key="5">
    <source>
        <dbReference type="ARBA" id="ARBA00023015"/>
    </source>
</evidence>
<evidence type="ECO:0000256" key="1">
    <source>
        <dbReference type="ARBA" id="ARBA00001933"/>
    </source>
</evidence>
<dbReference type="CDD" id="cd00609">
    <property type="entry name" value="AAT_like"/>
    <property type="match status" value="1"/>
</dbReference>
<keyword evidence="4" id="KW-0663">Pyridoxal phosphate</keyword>
<dbReference type="Pfam" id="PF00392">
    <property type="entry name" value="GntR"/>
    <property type="match status" value="1"/>
</dbReference>
<keyword evidence="7" id="KW-0804">Transcription</keyword>
<evidence type="ECO:0000313" key="10">
    <source>
        <dbReference type="Proteomes" id="UP001589738"/>
    </source>
</evidence>
<evidence type="ECO:0000256" key="6">
    <source>
        <dbReference type="ARBA" id="ARBA00023125"/>
    </source>
</evidence>
<dbReference type="SUPFAM" id="SSF53383">
    <property type="entry name" value="PLP-dependent transferases"/>
    <property type="match status" value="1"/>
</dbReference>
<accession>A0ABV6KSB9</accession>
<organism evidence="9 10">
    <name type="scientific">Robertmurraya beringensis</name>
    <dbReference type="NCBI Taxonomy" id="641660"/>
    <lineage>
        <taxon>Bacteria</taxon>
        <taxon>Bacillati</taxon>
        <taxon>Bacillota</taxon>
        <taxon>Bacilli</taxon>
        <taxon>Bacillales</taxon>
        <taxon>Bacillaceae</taxon>
        <taxon>Robertmurraya</taxon>
    </lineage>
</organism>
<comment type="caution">
    <text evidence="9">The sequence shown here is derived from an EMBL/GenBank/DDBJ whole genome shotgun (WGS) entry which is preliminary data.</text>
</comment>
<dbReference type="InterPro" id="IPR036390">
    <property type="entry name" value="WH_DNA-bd_sf"/>
</dbReference>
<dbReference type="PANTHER" id="PTHR46577">
    <property type="entry name" value="HTH-TYPE TRANSCRIPTIONAL REGULATORY PROTEIN GABR"/>
    <property type="match status" value="1"/>
</dbReference>
<dbReference type="PROSITE" id="PS50949">
    <property type="entry name" value="HTH_GNTR"/>
    <property type="match status" value="1"/>
</dbReference>
<dbReference type="InterPro" id="IPR015421">
    <property type="entry name" value="PyrdxlP-dep_Trfase_major"/>
</dbReference>
<comment type="similarity">
    <text evidence="2">In the C-terminal section; belongs to the class-I pyridoxal-phosphate-dependent aminotransferase family.</text>
</comment>
<protein>
    <submittedName>
        <fullName evidence="9">PLP-dependent aminotransferase family protein</fullName>
    </submittedName>
</protein>
<keyword evidence="5" id="KW-0805">Transcription regulation</keyword>
<comment type="cofactor">
    <cofactor evidence="1">
        <name>pyridoxal 5'-phosphate</name>
        <dbReference type="ChEBI" id="CHEBI:597326"/>
    </cofactor>
</comment>
<dbReference type="Gene3D" id="1.10.10.10">
    <property type="entry name" value="Winged helix-like DNA-binding domain superfamily/Winged helix DNA-binding domain"/>
    <property type="match status" value="1"/>
</dbReference>
<dbReference type="InterPro" id="IPR015424">
    <property type="entry name" value="PyrdxlP-dep_Trfase"/>
</dbReference>
<dbReference type="InterPro" id="IPR051446">
    <property type="entry name" value="HTH_trans_reg/aminotransferase"/>
</dbReference>
<evidence type="ECO:0000313" key="9">
    <source>
        <dbReference type="EMBL" id="MFC0476231.1"/>
    </source>
</evidence>
<dbReference type="EMBL" id="JBHLUU010000096">
    <property type="protein sequence ID" value="MFC0476231.1"/>
    <property type="molecule type" value="Genomic_DNA"/>
</dbReference>
<keyword evidence="6" id="KW-0238">DNA-binding</keyword>
<evidence type="ECO:0000256" key="3">
    <source>
        <dbReference type="ARBA" id="ARBA00022576"/>
    </source>
</evidence>
<evidence type="ECO:0000259" key="8">
    <source>
        <dbReference type="PROSITE" id="PS50949"/>
    </source>
</evidence>
<gene>
    <name evidence="9" type="ORF">ACFFHF_13410</name>
</gene>
<dbReference type="Pfam" id="PF00155">
    <property type="entry name" value="Aminotran_1_2"/>
    <property type="match status" value="1"/>
</dbReference>
<dbReference type="InterPro" id="IPR000524">
    <property type="entry name" value="Tscrpt_reg_HTH_GntR"/>
</dbReference>
<dbReference type="SUPFAM" id="SSF46785">
    <property type="entry name" value="Winged helix' DNA-binding domain"/>
    <property type="match status" value="1"/>
</dbReference>
<keyword evidence="3 9" id="KW-0032">Aminotransferase</keyword>
<feature type="domain" description="HTH gntR-type" evidence="8">
    <location>
        <begin position="12"/>
        <end position="80"/>
    </location>
</feature>